<dbReference type="PANTHER" id="PTHR22926:SF3">
    <property type="entry name" value="UNDECAPRENYL-PHOSPHATE ALPHA-N-ACETYLGLUCOSAMINYL 1-PHOSPHATE TRANSFERASE"/>
    <property type="match status" value="1"/>
</dbReference>
<dbReference type="GO" id="GO:0044038">
    <property type="term" value="P:cell wall macromolecule biosynthetic process"/>
    <property type="evidence" value="ECO:0007669"/>
    <property type="project" value="TreeGrafter"/>
</dbReference>
<reference evidence="9 10" key="1">
    <citation type="submission" date="2017-03" db="EMBL/GenBank/DDBJ databases">
        <title>New species Polynucleobacter sp. MWH-EgelM1-30-B4.</title>
        <authorList>
            <person name="Hahn M.W."/>
        </authorList>
    </citation>
    <scope>NUCLEOTIDE SEQUENCE [LARGE SCALE GENOMIC DNA]</scope>
    <source>
        <strain evidence="9 10">MWH-EgelM1-30-B4</strain>
    </source>
</reference>
<feature type="transmembrane region" description="Helical" evidence="8">
    <location>
        <begin position="103"/>
        <end position="121"/>
    </location>
</feature>
<evidence type="ECO:0000256" key="6">
    <source>
        <dbReference type="ARBA" id="ARBA00023136"/>
    </source>
</evidence>
<dbReference type="OrthoDB" id="9783652at2"/>
<sequence length="167" mass="18162">MSGLLTAFISSFIATLLIIRFEGLHSRFSADSNLDGPQKFHKYSVSRIGGVSIAIGIFAATLMRLKNNPLNIEELILLVCVIPTFAIGLTEDLTKRVGIKTRLIFTAIAAVMAATYLGAQITRLDISGVDYLFTIPGVAILFTVFAITGLSNAYNIIDGFNWWASSR</sequence>
<dbReference type="Proteomes" id="UP000196880">
    <property type="component" value="Unassembled WGS sequence"/>
</dbReference>
<keyword evidence="3" id="KW-0808">Transferase</keyword>
<evidence type="ECO:0000256" key="5">
    <source>
        <dbReference type="ARBA" id="ARBA00022989"/>
    </source>
</evidence>
<dbReference type="AlphaFoldDB" id="A0A210RZA4"/>
<accession>A0A210RZA4</accession>
<keyword evidence="5 8" id="KW-1133">Transmembrane helix</keyword>
<dbReference type="InterPro" id="IPR000715">
    <property type="entry name" value="Glycosyl_transferase_4"/>
</dbReference>
<keyword evidence="4 8" id="KW-0812">Transmembrane</keyword>
<dbReference type="PANTHER" id="PTHR22926">
    <property type="entry name" value="PHOSPHO-N-ACETYLMURAMOYL-PENTAPEPTIDE-TRANSFERASE"/>
    <property type="match status" value="1"/>
</dbReference>
<dbReference type="GO" id="GO:0046872">
    <property type="term" value="F:metal ion binding"/>
    <property type="evidence" value="ECO:0007669"/>
    <property type="project" value="UniProtKB-KW"/>
</dbReference>
<dbReference type="GO" id="GO:0009103">
    <property type="term" value="P:lipopolysaccharide biosynthetic process"/>
    <property type="evidence" value="ECO:0007669"/>
    <property type="project" value="TreeGrafter"/>
</dbReference>
<dbReference type="CDD" id="cd06912">
    <property type="entry name" value="GT_MraY_like"/>
    <property type="match status" value="1"/>
</dbReference>
<dbReference type="GO" id="GO:0071555">
    <property type="term" value="P:cell wall organization"/>
    <property type="evidence" value="ECO:0007669"/>
    <property type="project" value="TreeGrafter"/>
</dbReference>
<feature type="transmembrane region" description="Helical" evidence="8">
    <location>
        <begin position="75"/>
        <end position="91"/>
    </location>
</feature>
<evidence type="ECO:0000313" key="10">
    <source>
        <dbReference type="Proteomes" id="UP000196880"/>
    </source>
</evidence>
<evidence type="ECO:0000256" key="2">
    <source>
        <dbReference type="ARBA" id="ARBA00022475"/>
    </source>
</evidence>
<evidence type="ECO:0008006" key="11">
    <source>
        <dbReference type="Google" id="ProtNLM"/>
    </source>
</evidence>
<dbReference type="GO" id="GO:0016780">
    <property type="term" value="F:phosphotransferase activity, for other substituted phosphate groups"/>
    <property type="evidence" value="ECO:0007669"/>
    <property type="project" value="InterPro"/>
</dbReference>
<keyword evidence="10" id="KW-1185">Reference proteome</keyword>
<protein>
    <recommendedName>
        <fullName evidence="11">Glycosyl transferase</fullName>
    </recommendedName>
</protein>
<organism evidence="9 10">
    <name type="scientific">Polynucleobacter hirudinilacicola</name>
    <dbReference type="NCBI Taxonomy" id="1743166"/>
    <lineage>
        <taxon>Bacteria</taxon>
        <taxon>Pseudomonadati</taxon>
        <taxon>Pseudomonadota</taxon>
        <taxon>Betaproteobacteria</taxon>
        <taxon>Burkholderiales</taxon>
        <taxon>Burkholderiaceae</taxon>
        <taxon>Polynucleobacter</taxon>
    </lineage>
</organism>
<comment type="subcellular location">
    <subcellularLocation>
        <location evidence="1">Cell membrane</location>
        <topology evidence="1">Multi-pass membrane protein</topology>
    </subcellularLocation>
</comment>
<proteinExistence type="predicted"/>
<dbReference type="RefSeq" id="WP_087909030.1">
    <property type="nucleotide sequence ID" value="NZ_NAIA01000002.1"/>
</dbReference>
<name>A0A210RZA4_9BURK</name>
<evidence type="ECO:0000256" key="7">
    <source>
        <dbReference type="PIRSR" id="PIRSR600715-1"/>
    </source>
</evidence>
<keyword evidence="6 8" id="KW-0472">Membrane</keyword>
<feature type="binding site" evidence="7">
    <location>
        <position position="155"/>
    </location>
    <ligand>
        <name>Mg(2+)</name>
        <dbReference type="ChEBI" id="CHEBI:18420"/>
    </ligand>
</feature>
<gene>
    <name evidence="9" type="ORF">B6A14_03270</name>
</gene>
<keyword evidence="7" id="KW-0479">Metal-binding</keyword>
<comment type="caution">
    <text evidence="9">The sequence shown here is derived from an EMBL/GenBank/DDBJ whole genome shotgun (WGS) entry which is preliminary data.</text>
</comment>
<evidence type="ECO:0000256" key="1">
    <source>
        <dbReference type="ARBA" id="ARBA00004651"/>
    </source>
</evidence>
<dbReference type="EMBL" id="NAIA01000002">
    <property type="protein sequence ID" value="OWF66230.1"/>
    <property type="molecule type" value="Genomic_DNA"/>
</dbReference>
<feature type="transmembrane region" description="Helical" evidence="8">
    <location>
        <begin position="6"/>
        <end position="24"/>
    </location>
</feature>
<evidence type="ECO:0000313" key="9">
    <source>
        <dbReference type="EMBL" id="OWF66230.1"/>
    </source>
</evidence>
<keyword evidence="7" id="KW-0460">Magnesium</keyword>
<keyword evidence="2" id="KW-1003">Cell membrane</keyword>
<dbReference type="Pfam" id="PF00953">
    <property type="entry name" value="Glycos_transf_4"/>
    <property type="match status" value="1"/>
</dbReference>
<feature type="transmembrane region" description="Helical" evidence="8">
    <location>
        <begin position="45"/>
        <end position="63"/>
    </location>
</feature>
<dbReference type="GO" id="GO:0005886">
    <property type="term" value="C:plasma membrane"/>
    <property type="evidence" value="ECO:0007669"/>
    <property type="project" value="UniProtKB-SubCell"/>
</dbReference>
<evidence type="ECO:0000256" key="3">
    <source>
        <dbReference type="ARBA" id="ARBA00022679"/>
    </source>
</evidence>
<evidence type="ECO:0000256" key="4">
    <source>
        <dbReference type="ARBA" id="ARBA00022692"/>
    </source>
</evidence>
<comment type="cofactor">
    <cofactor evidence="7">
        <name>Mg(2+)</name>
        <dbReference type="ChEBI" id="CHEBI:18420"/>
    </cofactor>
</comment>
<feature type="transmembrane region" description="Helical" evidence="8">
    <location>
        <begin position="133"/>
        <end position="157"/>
    </location>
</feature>
<evidence type="ECO:0000256" key="8">
    <source>
        <dbReference type="SAM" id="Phobius"/>
    </source>
</evidence>